<keyword evidence="2" id="KW-1185">Reference proteome</keyword>
<sequence length="229" mass="24490">MNGAVPAGSLVLQTGALGPGKSVTKHFQFQITKLTPHAPALPSDVYVKLNAMPTYEIKHDKADGYQSTSSAEASSDVSYPGWAADWRSEAPTPNTAGDEDPVIAVKHSYWGKIGEPVNGGGYAVGEITITNKAAVPLTDLQLGFELDSPAGMYHQAVVVDDNQRPVSETNFDLGSIAAGQSVTHKYWWDAAPIVNSPQSETFDVVFQIMPWYNVIYNQSDAFSGKAGVS</sequence>
<evidence type="ECO:0000313" key="1">
    <source>
        <dbReference type="EMBL" id="ACY18776.1"/>
    </source>
</evidence>
<dbReference type="Proteomes" id="UP000001880">
    <property type="component" value="Chromosome"/>
</dbReference>
<dbReference type="OrthoDB" id="9967403at2"/>
<proteinExistence type="predicted"/>
<protein>
    <submittedName>
        <fullName evidence="1">Uncharacterized protein</fullName>
    </submittedName>
</protein>
<dbReference type="HOGENOM" id="CLU_1208420_0_0_7"/>
<gene>
    <name evidence="1" type="ordered locus">Hoch_6305</name>
</gene>
<reference evidence="1 2" key="1">
    <citation type="journal article" date="2010" name="Stand. Genomic Sci.">
        <title>Complete genome sequence of Haliangium ochraceum type strain (SMP-2).</title>
        <authorList>
            <consortium name="US DOE Joint Genome Institute (JGI-PGF)"/>
            <person name="Ivanova N."/>
            <person name="Daum C."/>
            <person name="Lang E."/>
            <person name="Abt B."/>
            <person name="Kopitz M."/>
            <person name="Saunders E."/>
            <person name="Lapidus A."/>
            <person name="Lucas S."/>
            <person name="Glavina Del Rio T."/>
            <person name="Nolan M."/>
            <person name="Tice H."/>
            <person name="Copeland A."/>
            <person name="Cheng J.F."/>
            <person name="Chen F."/>
            <person name="Bruce D."/>
            <person name="Goodwin L."/>
            <person name="Pitluck S."/>
            <person name="Mavromatis K."/>
            <person name="Pati A."/>
            <person name="Mikhailova N."/>
            <person name="Chen A."/>
            <person name="Palaniappan K."/>
            <person name="Land M."/>
            <person name="Hauser L."/>
            <person name="Chang Y.J."/>
            <person name="Jeffries C.D."/>
            <person name="Detter J.C."/>
            <person name="Brettin T."/>
            <person name="Rohde M."/>
            <person name="Goker M."/>
            <person name="Bristow J."/>
            <person name="Markowitz V."/>
            <person name="Eisen J.A."/>
            <person name="Hugenholtz P."/>
            <person name="Kyrpides N.C."/>
            <person name="Klenk H.P."/>
        </authorList>
    </citation>
    <scope>NUCLEOTIDE SEQUENCE [LARGE SCALE GENOMIC DNA]</scope>
    <source>
        <strain evidence="2">DSM 14365 / CIP 107738 / JCM 11303 / AJ 13395 / SMP-2</strain>
    </source>
</reference>
<evidence type="ECO:0000313" key="2">
    <source>
        <dbReference type="Proteomes" id="UP000001880"/>
    </source>
</evidence>
<organism evidence="1 2">
    <name type="scientific">Haliangium ochraceum (strain DSM 14365 / JCM 11303 / SMP-2)</name>
    <dbReference type="NCBI Taxonomy" id="502025"/>
    <lineage>
        <taxon>Bacteria</taxon>
        <taxon>Pseudomonadati</taxon>
        <taxon>Myxococcota</taxon>
        <taxon>Polyangia</taxon>
        <taxon>Haliangiales</taxon>
        <taxon>Kofleriaceae</taxon>
        <taxon>Haliangium</taxon>
    </lineage>
</organism>
<dbReference type="STRING" id="502025.Hoch_6305"/>
<dbReference type="EMBL" id="CP001804">
    <property type="protein sequence ID" value="ACY18776.1"/>
    <property type="molecule type" value="Genomic_DNA"/>
</dbReference>
<accession>D0LNV0</accession>
<dbReference type="AlphaFoldDB" id="D0LNV0"/>
<dbReference type="KEGG" id="hoh:Hoch_6305"/>
<name>D0LNV0_HALO1</name>
<dbReference type="RefSeq" id="WP_012831368.1">
    <property type="nucleotide sequence ID" value="NC_013440.1"/>
</dbReference>